<dbReference type="GO" id="GO:0005737">
    <property type="term" value="C:cytoplasm"/>
    <property type="evidence" value="ECO:0007669"/>
    <property type="project" value="UniProtKB-SubCell"/>
</dbReference>
<name>A0A0F3MMM5_9RICK</name>
<dbReference type="GO" id="GO:0051539">
    <property type="term" value="F:4 iron, 4 sulfur cluster binding"/>
    <property type="evidence" value="ECO:0007669"/>
    <property type="project" value="UniProtKB-UniRule"/>
</dbReference>
<dbReference type="SMART" id="SM00729">
    <property type="entry name" value="Elp3"/>
    <property type="match status" value="1"/>
</dbReference>
<evidence type="ECO:0000259" key="3">
    <source>
        <dbReference type="PROSITE" id="PS51918"/>
    </source>
</evidence>
<comment type="subcellular location">
    <subcellularLocation>
        <location evidence="2">Cytoplasm</location>
    </subcellularLocation>
</comment>
<dbReference type="GO" id="GO:0006779">
    <property type="term" value="P:porphyrin-containing compound biosynthetic process"/>
    <property type="evidence" value="ECO:0007669"/>
    <property type="project" value="InterPro"/>
</dbReference>
<dbReference type="InterPro" id="IPR004559">
    <property type="entry name" value="HemW-like"/>
</dbReference>
<dbReference type="NCBIfam" id="NF005133">
    <property type="entry name" value="PRK06582.1"/>
    <property type="match status" value="1"/>
</dbReference>
<dbReference type="SFLD" id="SFLDF00562">
    <property type="entry name" value="HemN-like__clustered_with_heat"/>
    <property type="match status" value="1"/>
</dbReference>
<dbReference type="AlphaFoldDB" id="A0A0F3MMM5"/>
<keyword evidence="2" id="KW-0411">Iron-sulfur</keyword>
<keyword evidence="2" id="KW-0004">4Fe-4S</keyword>
<dbReference type="GO" id="GO:0046872">
    <property type="term" value="F:metal ion binding"/>
    <property type="evidence" value="ECO:0007669"/>
    <property type="project" value="UniProtKB-UniRule"/>
</dbReference>
<dbReference type="Proteomes" id="UP000033616">
    <property type="component" value="Unassembled WGS sequence"/>
</dbReference>
<dbReference type="EMBL" id="LANP01000005">
    <property type="protein sequence ID" value="KJV56911.1"/>
    <property type="molecule type" value="Genomic_DNA"/>
</dbReference>
<evidence type="ECO:0000256" key="1">
    <source>
        <dbReference type="ARBA" id="ARBA00006100"/>
    </source>
</evidence>
<dbReference type="InterPro" id="IPR058240">
    <property type="entry name" value="rSAM_sf"/>
</dbReference>
<dbReference type="NCBIfam" id="TIGR00539">
    <property type="entry name" value="hemN_rel"/>
    <property type="match status" value="1"/>
</dbReference>
<dbReference type="InterPro" id="IPR006638">
    <property type="entry name" value="Elp3/MiaA/NifB-like_rSAM"/>
</dbReference>
<accession>A0A0F3MMM5</accession>
<comment type="similarity">
    <text evidence="1">Belongs to the anaerobic coproporphyrinogen-III oxidase family. HemW subfamily.</text>
</comment>
<keyword evidence="2" id="KW-0963">Cytoplasm</keyword>
<proteinExistence type="inferred from homology"/>
<organism evidence="4 5">
    <name type="scientific">Orientia chuto str. Dubai</name>
    <dbReference type="NCBI Taxonomy" id="1359168"/>
    <lineage>
        <taxon>Bacteria</taxon>
        <taxon>Pseudomonadati</taxon>
        <taxon>Pseudomonadota</taxon>
        <taxon>Alphaproteobacteria</taxon>
        <taxon>Rickettsiales</taxon>
        <taxon>Rickettsiaceae</taxon>
        <taxon>Rickettsieae</taxon>
        <taxon>Orientia</taxon>
    </lineage>
</organism>
<dbReference type="SFLD" id="SFLDG01065">
    <property type="entry name" value="anaerobic_coproporphyrinogen-I"/>
    <property type="match status" value="1"/>
</dbReference>
<dbReference type="STRING" id="1359168.OCHUTO_0283"/>
<dbReference type="OrthoDB" id="9808022at2"/>
<dbReference type="PANTHER" id="PTHR13932">
    <property type="entry name" value="COPROPORPHYRINIGEN III OXIDASE"/>
    <property type="match status" value="1"/>
</dbReference>
<dbReference type="SFLD" id="SFLDF00288">
    <property type="entry name" value="HemN-like__clustered_with_nucl"/>
    <property type="match status" value="1"/>
</dbReference>
<dbReference type="PROSITE" id="PS51918">
    <property type="entry name" value="RADICAL_SAM"/>
    <property type="match status" value="1"/>
</dbReference>
<dbReference type="InterPro" id="IPR007197">
    <property type="entry name" value="rSAM"/>
</dbReference>
<evidence type="ECO:0000313" key="4">
    <source>
        <dbReference type="EMBL" id="KJV56911.1"/>
    </source>
</evidence>
<dbReference type="Pfam" id="PF04055">
    <property type="entry name" value="Radical_SAM"/>
    <property type="match status" value="1"/>
</dbReference>
<reference evidence="4 5" key="1">
    <citation type="submission" date="2015-02" db="EMBL/GenBank/DDBJ databases">
        <title>Genome Sequencing of Rickettsiales.</title>
        <authorList>
            <person name="Daugherty S.C."/>
            <person name="Su Q."/>
            <person name="Abolude K."/>
            <person name="Beier-Sexton M."/>
            <person name="Carlyon J.A."/>
            <person name="Carter R."/>
            <person name="Day N.P."/>
            <person name="Dumler S.J."/>
            <person name="Dyachenko V."/>
            <person name="Godinez A."/>
            <person name="Kurtti T.J."/>
            <person name="Lichay M."/>
            <person name="Mullins K.E."/>
            <person name="Ott S."/>
            <person name="Pappas-Brown V."/>
            <person name="Paris D.H."/>
            <person name="Patel P."/>
            <person name="Richards A.L."/>
            <person name="Sadzewicz L."/>
            <person name="Sears K."/>
            <person name="Seidman D."/>
            <person name="Sengamalay N."/>
            <person name="Stenos J."/>
            <person name="Tallon L.J."/>
            <person name="Vincent G."/>
            <person name="Fraser C.M."/>
            <person name="Munderloh U."/>
            <person name="Dunning-Hotopp J.C."/>
        </authorList>
    </citation>
    <scope>NUCLEOTIDE SEQUENCE [LARGE SCALE GENOMIC DNA]</scope>
    <source>
        <strain evidence="4 5">Fuller</strain>
    </source>
</reference>
<dbReference type="RefSeq" id="WP_045797051.1">
    <property type="nucleotide sequence ID" value="NZ_LANP01000005.1"/>
</dbReference>
<dbReference type="InterPro" id="IPR034505">
    <property type="entry name" value="Coproporphyrinogen-III_oxidase"/>
</dbReference>
<gene>
    <name evidence="4" type="ORF">OCHUTO_0283</name>
</gene>
<comment type="caution">
    <text evidence="4">The sequence shown here is derived from an EMBL/GenBank/DDBJ whole genome shotgun (WGS) entry which is preliminary data.</text>
</comment>
<dbReference type="InterPro" id="IPR010723">
    <property type="entry name" value="HemN_C"/>
</dbReference>
<evidence type="ECO:0000313" key="5">
    <source>
        <dbReference type="Proteomes" id="UP000033616"/>
    </source>
</evidence>
<feature type="domain" description="Radical SAM core" evidence="3">
    <location>
        <begin position="6"/>
        <end position="243"/>
    </location>
</feature>
<dbReference type="Pfam" id="PF06969">
    <property type="entry name" value="HemN_C"/>
    <property type="match status" value="1"/>
</dbReference>
<dbReference type="PATRIC" id="fig|1359168.3.peg.1039"/>
<keyword evidence="2" id="KW-0949">S-adenosyl-L-methionine</keyword>
<dbReference type="SFLD" id="SFLDS00029">
    <property type="entry name" value="Radical_SAM"/>
    <property type="match status" value="1"/>
</dbReference>
<protein>
    <recommendedName>
        <fullName evidence="2">Heme chaperone HemW</fullName>
    </recommendedName>
</protein>
<dbReference type="PANTHER" id="PTHR13932:SF5">
    <property type="entry name" value="RADICAL S-ADENOSYL METHIONINE DOMAIN-CONTAINING PROTEIN 1, MITOCHONDRIAL"/>
    <property type="match status" value="1"/>
</dbReference>
<keyword evidence="2" id="KW-0479">Metal-binding</keyword>
<evidence type="ECO:0000256" key="2">
    <source>
        <dbReference type="RuleBase" id="RU364116"/>
    </source>
</evidence>
<keyword evidence="2" id="KW-0143">Chaperone</keyword>
<keyword evidence="5" id="KW-1185">Reference proteome</keyword>
<dbReference type="GO" id="GO:0004109">
    <property type="term" value="F:coproporphyrinogen oxidase activity"/>
    <property type="evidence" value="ECO:0007669"/>
    <property type="project" value="InterPro"/>
</dbReference>
<comment type="function">
    <text evidence="2">Probably acts as a heme chaperone, transferring heme to an unknown acceptor. Binds one molecule of heme per monomer, possibly covalently. Binds 1 [4Fe-4S] cluster. The cluster is coordinated with 3 cysteines and an exchangeable S-adenosyl-L-methionine.</text>
</comment>
<keyword evidence="2" id="KW-0349">Heme</keyword>
<keyword evidence="2" id="KW-0408">Iron</keyword>
<sequence>MVFPDNLADKDISIYIHWPFCLSKCPYCDFNSHVATTKVNFNNWQLAFHKSIKYFETLLAGKTIKSVFFGGGTPSLMDPQLVSSILNLLSSLAKFSKTIEVTLEANPTSVEATKFKLFRLAGINRVSLGIQSLRFNNLQFLGRTHDVESAKQAAILARTIFPKFSFDLIYAMAGQDIEAWKEELQEAMLIAGDHISLYQLTVEKGTRFFSDYLKGKFLLPNDKVAANLYNYTNYYLKNLGYYRYEISNYSKIGAECYHNINYWNYGSYLGIGPGAHSRIVYYDQKTRKKSVKAITMQYNPQKWLDSVLIPHGNGIKDLYSLTNKEVIQEVIIMGLRLSTGISQDRLLELTEYNFQQALNMEYIQQLQDTGYIIMNNNIIKLTSKAMMVYNYIVNKIIPDK</sequence>
<dbReference type="SUPFAM" id="SSF102114">
    <property type="entry name" value="Radical SAM enzymes"/>
    <property type="match status" value="1"/>
</dbReference>